<evidence type="ECO:0000313" key="2">
    <source>
        <dbReference type="Proteomes" id="UP001153954"/>
    </source>
</evidence>
<organism evidence="1 2">
    <name type="scientific">Euphydryas editha</name>
    <name type="common">Edith's checkerspot</name>
    <dbReference type="NCBI Taxonomy" id="104508"/>
    <lineage>
        <taxon>Eukaryota</taxon>
        <taxon>Metazoa</taxon>
        <taxon>Ecdysozoa</taxon>
        <taxon>Arthropoda</taxon>
        <taxon>Hexapoda</taxon>
        <taxon>Insecta</taxon>
        <taxon>Pterygota</taxon>
        <taxon>Neoptera</taxon>
        <taxon>Endopterygota</taxon>
        <taxon>Lepidoptera</taxon>
        <taxon>Glossata</taxon>
        <taxon>Ditrysia</taxon>
        <taxon>Papilionoidea</taxon>
        <taxon>Nymphalidae</taxon>
        <taxon>Nymphalinae</taxon>
        <taxon>Euphydryas</taxon>
    </lineage>
</organism>
<name>A0AAU9UXM9_EUPED</name>
<dbReference type="EMBL" id="CAKOGL010000026">
    <property type="protein sequence ID" value="CAH2103781.1"/>
    <property type="molecule type" value="Genomic_DNA"/>
</dbReference>
<keyword evidence="2" id="KW-1185">Reference proteome</keyword>
<protein>
    <submittedName>
        <fullName evidence="1">Uncharacterized protein</fullName>
    </submittedName>
</protein>
<dbReference type="AlphaFoldDB" id="A0AAU9UXM9"/>
<sequence>MYICAHIMRYSMLHCLKYPSGEDPCNPLYWYPKNIPDYCASRTTLKPLPSVNNKPFLIPPDFLSPPVPFPQMPVMPVPVPQMPIMPAPTLPGMTYGLPFPIPMLPSYHPPFRPQIGMVPGLPGIVSSDGGINIMPFSDAYADILENHKNKMIRKRLQKIINKYERRYHGYKRYYK</sequence>
<reference evidence="1" key="1">
    <citation type="submission" date="2022-03" db="EMBL/GenBank/DDBJ databases">
        <authorList>
            <person name="Tunstrom K."/>
        </authorList>
    </citation>
    <scope>NUCLEOTIDE SEQUENCE</scope>
</reference>
<proteinExistence type="predicted"/>
<comment type="caution">
    <text evidence="1">The sequence shown here is derived from an EMBL/GenBank/DDBJ whole genome shotgun (WGS) entry which is preliminary data.</text>
</comment>
<gene>
    <name evidence="1" type="ORF">EEDITHA_LOCUS18248</name>
</gene>
<evidence type="ECO:0000313" key="1">
    <source>
        <dbReference type="EMBL" id="CAH2103781.1"/>
    </source>
</evidence>
<dbReference type="Proteomes" id="UP001153954">
    <property type="component" value="Unassembled WGS sequence"/>
</dbReference>
<accession>A0AAU9UXM9</accession>